<evidence type="ECO:0000313" key="1">
    <source>
        <dbReference type="EMBL" id="RGP75831.1"/>
    </source>
</evidence>
<keyword evidence="2" id="KW-1185">Reference proteome</keyword>
<accession>A0A395STM9</accession>
<dbReference type="Proteomes" id="UP000266234">
    <property type="component" value="Unassembled WGS sequence"/>
</dbReference>
<dbReference type="AlphaFoldDB" id="A0A395STM9"/>
<dbReference type="EMBL" id="PXOG01000120">
    <property type="protein sequence ID" value="RGP75831.1"/>
    <property type="molecule type" value="Genomic_DNA"/>
</dbReference>
<organism evidence="1 2">
    <name type="scientific">Fusarium longipes</name>
    <dbReference type="NCBI Taxonomy" id="694270"/>
    <lineage>
        <taxon>Eukaryota</taxon>
        <taxon>Fungi</taxon>
        <taxon>Dikarya</taxon>
        <taxon>Ascomycota</taxon>
        <taxon>Pezizomycotina</taxon>
        <taxon>Sordariomycetes</taxon>
        <taxon>Hypocreomycetidae</taxon>
        <taxon>Hypocreales</taxon>
        <taxon>Nectriaceae</taxon>
        <taxon>Fusarium</taxon>
    </lineage>
</organism>
<comment type="caution">
    <text evidence="1">The sequence shown here is derived from an EMBL/GenBank/DDBJ whole genome shotgun (WGS) entry which is preliminary data.</text>
</comment>
<name>A0A395STM9_9HYPO</name>
<sequence length="258" mass="30489">MINYLWRPPRGPPGDKRPRLDKRLPENFKYFENWGFTIYRTYYGAESDEHWNTLLEVLRQQTLLALGYHETEEARERERRWKFKRSQSVAEDLEQISWMKKLFRLFPREDPSLLEGLDIHGIRELAIKEHAEAEKKLLRASWSFVLVADEAVLKDIARCEFVVKAVGYDWHPTTNASSWGWVRISTGDLLELWEILLVSDVASISKYVPLRFKKPEEGLEIYLWQGDDSMPYFSDFSKVQTKKYPYVAAIEAEPQDHT</sequence>
<dbReference type="STRING" id="694270.A0A395STM9"/>
<proteinExistence type="predicted"/>
<protein>
    <submittedName>
        <fullName evidence="1">Uncharacterized protein</fullName>
    </submittedName>
</protein>
<evidence type="ECO:0000313" key="2">
    <source>
        <dbReference type="Proteomes" id="UP000266234"/>
    </source>
</evidence>
<dbReference type="OrthoDB" id="6499973at2759"/>
<gene>
    <name evidence="1" type="ORF">FLONG3_5588</name>
</gene>
<reference evidence="1 2" key="1">
    <citation type="journal article" date="2018" name="PLoS Pathog.">
        <title>Evolution of structural diversity of trichothecenes, a family of toxins produced by plant pathogenic and entomopathogenic fungi.</title>
        <authorList>
            <person name="Proctor R.H."/>
            <person name="McCormick S.P."/>
            <person name="Kim H.S."/>
            <person name="Cardoza R.E."/>
            <person name="Stanley A.M."/>
            <person name="Lindo L."/>
            <person name="Kelly A."/>
            <person name="Brown D.W."/>
            <person name="Lee T."/>
            <person name="Vaughan M.M."/>
            <person name="Alexander N.J."/>
            <person name="Busman M."/>
            <person name="Gutierrez S."/>
        </authorList>
    </citation>
    <scope>NUCLEOTIDE SEQUENCE [LARGE SCALE GENOMIC DNA]</scope>
    <source>
        <strain evidence="1 2">NRRL 20695</strain>
    </source>
</reference>